<keyword evidence="2" id="KW-0560">Oxidoreductase</keyword>
<gene>
    <name evidence="3" type="ORF">HII31_06834</name>
</gene>
<dbReference type="Pfam" id="PF00106">
    <property type="entry name" value="adh_short"/>
    <property type="match status" value="1"/>
</dbReference>
<dbReference type="EMBL" id="JABCIY010000155">
    <property type="protein sequence ID" value="KAF7191789.1"/>
    <property type="molecule type" value="Genomic_DNA"/>
</dbReference>
<dbReference type="PRINTS" id="PR00081">
    <property type="entry name" value="GDHRDH"/>
</dbReference>
<comment type="caution">
    <text evidence="3">The sequence shown here is derived from an EMBL/GenBank/DDBJ whole genome shotgun (WGS) entry which is preliminary data.</text>
</comment>
<accession>A0A8H6VKV9</accession>
<dbReference type="GO" id="GO:0016491">
    <property type="term" value="F:oxidoreductase activity"/>
    <property type="evidence" value="ECO:0007669"/>
    <property type="project" value="UniProtKB-KW"/>
</dbReference>
<dbReference type="InterPro" id="IPR002347">
    <property type="entry name" value="SDR_fam"/>
</dbReference>
<evidence type="ECO:0000256" key="2">
    <source>
        <dbReference type="ARBA" id="ARBA00023002"/>
    </source>
</evidence>
<dbReference type="AlphaFoldDB" id="A0A8H6VKV9"/>
<dbReference type="OrthoDB" id="37659at2759"/>
<sequence>MAQFYIKDEDFASLKDKVIVITGGSSGIGLATVKLLLDTGAFVFIGDLQDAPVSHDRLTFVQTDVTSWTALKVLFNTAATKHGRIDHVFSNAGIGPKVNYLDDQYDGTGDLKEPGTIVYDINLRGMINTSYLGIHYMKKQEPKGGSIVCTASASSFQRFAAWDYTTTKHGVLGWMRGAIPNLEEQNLPIRINAIGPSWTLTGLVPRELFEHTGIETQEPSVVARQVAVLMADKARTGQFIYSAAGRNYEVEEKMLENAMEINSLGKVGGIEKTEQLAYEKIKENLHKFASARVAEQAAAQVGGQ</sequence>
<dbReference type="InterPro" id="IPR036291">
    <property type="entry name" value="NAD(P)-bd_dom_sf"/>
</dbReference>
<comment type="similarity">
    <text evidence="1">Belongs to the short-chain dehydrogenases/reductases (SDR) family.</text>
</comment>
<protein>
    <submittedName>
        <fullName evidence="3">Short-chain dehydrogenase/reductase ascJ</fullName>
    </submittedName>
</protein>
<dbReference type="SUPFAM" id="SSF51735">
    <property type="entry name" value="NAD(P)-binding Rossmann-fold domains"/>
    <property type="match status" value="1"/>
</dbReference>
<dbReference type="PANTHER" id="PTHR43180:SF11">
    <property type="entry name" value="NAD(P)-BINDING PROTEIN"/>
    <property type="match status" value="1"/>
</dbReference>
<dbReference type="Gene3D" id="3.40.50.720">
    <property type="entry name" value="NAD(P)-binding Rossmann-like Domain"/>
    <property type="match status" value="1"/>
</dbReference>
<evidence type="ECO:0000313" key="4">
    <source>
        <dbReference type="Proteomes" id="UP000660729"/>
    </source>
</evidence>
<evidence type="ECO:0000313" key="3">
    <source>
        <dbReference type="EMBL" id="KAF7191789.1"/>
    </source>
</evidence>
<organism evidence="3 4">
    <name type="scientific">Pseudocercospora fuligena</name>
    <dbReference type="NCBI Taxonomy" id="685502"/>
    <lineage>
        <taxon>Eukaryota</taxon>
        <taxon>Fungi</taxon>
        <taxon>Dikarya</taxon>
        <taxon>Ascomycota</taxon>
        <taxon>Pezizomycotina</taxon>
        <taxon>Dothideomycetes</taxon>
        <taxon>Dothideomycetidae</taxon>
        <taxon>Mycosphaerellales</taxon>
        <taxon>Mycosphaerellaceae</taxon>
        <taxon>Pseudocercospora</taxon>
    </lineage>
</organism>
<dbReference type="Proteomes" id="UP000660729">
    <property type="component" value="Unassembled WGS sequence"/>
</dbReference>
<dbReference type="PANTHER" id="PTHR43180">
    <property type="entry name" value="3-OXOACYL-(ACYL-CARRIER-PROTEIN) REDUCTASE (AFU_ORTHOLOGUE AFUA_6G11210)"/>
    <property type="match status" value="1"/>
</dbReference>
<keyword evidence="4" id="KW-1185">Reference proteome</keyword>
<name>A0A8H6VKV9_9PEZI</name>
<evidence type="ECO:0000256" key="1">
    <source>
        <dbReference type="ARBA" id="ARBA00006484"/>
    </source>
</evidence>
<proteinExistence type="inferred from homology"/>
<reference evidence="3" key="1">
    <citation type="submission" date="2020-04" db="EMBL/GenBank/DDBJ databases">
        <title>Draft genome resource of the tomato pathogen Pseudocercospora fuligena.</title>
        <authorList>
            <person name="Zaccaron A."/>
        </authorList>
    </citation>
    <scope>NUCLEOTIDE SEQUENCE</scope>
    <source>
        <strain evidence="3">PF001</strain>
    </source>
</reference>